<dbReference type="RefSeq" id="WP_208402445.1">
    <property type="nucleotide sequence ID" value="NZ_JAAMOX010000001.1"/>
</dbReference>
<dbReference type="Proteomes" id="UP000541033">
    <property type="component" value="Unassembled WGS sequence"/>
</dbReference>
<feature type="region of interest" description="Disordered" evidence="1">
    <location>
        <begin position="171"/>
        <end position="214"/>
    </location>
</feature>
<name>A0A7X5R0M9_9MICO</name>
<feature type="compositionally biased region" description="Low complexity" evidence="1">
    <location>
        <begin position="186"/>
        <end position="214"/>
    </location>
</feature>
<evidence type="ECO:0000313" key="4">
    <source>
        <dbReference type="Proteomes" id="UP000541033"/>
    </source>
</evidence>
<evidence type="ECO:0000256" key="2">
    <source>
        <dbReference type="SAM" id="Phobius"/>
    </source>
</evidence>
<proteinExistence type="predicted"/>
<evidence type="ECO:0008006" key="5">
    <source>
        <dbReference type="Google" id="ProtNLM"/>
    </source>
</evidence>
<keyword evidence="2" id="KW-1133">Transmembrane helix</keyword>
<reference evidence="3 4" key="1">
    <citation type="submission" date="2020-02" db="EMBL/GenBank/DDBJ databases">
        <title>Sequencing the genomes of 1000 actinobacteria strains.</title>
        <authorList>
            <person name="Klenk H.-P."/>
        </authorList>
    </citation>
    <scope>NUCLEOTIDE SEQUENCE [LARGE SCALE GENOMIC DNA]</scope>
    <source>
        <strain evidence="3 4">DSM 27960</strain>
    </source>
</reference>
<gene>
    <name evidence="3" type="ORF">FHX76_001150</name>
</gene>
<protein>
    <recommendedName>
        <fullName evidence="5">LPXTG cell wall anchor domain-containing protein</fullName>
    </recommendedName>
</protein>
<evidence type="ECO:0000256" key="1">
    <source>
        <dbReference type="SAM" id="MobiDB-lite"/>
    </source>
</evidence>
<keyword evidence="2" id="KW-0472">Membrane</keyword>
<dbReference type="EMBL" id="JAAMOX010000001">
    <property type="protein sequence ID" value="NIH53282.1"/>
    <property type="molecule type" value="Genomic_DNA"/>
</dbReference>
<dbReference type="AlphaFoldDB" id="A0A7X5R0M9"/>
<accession>A0A7X5R0M9</accession>
<sequence>MTTITMVSLAIPSLATAKSNSYVDGIAPVAQPEPLLLSNDGTVWGTTLPEPLFDAAHRYVPGEVLESGFWILNNSGHPALYTVQATNVNMTTALAGTLSMTVGGDGLTSAPLTNCLTMVRNTPIAAGERLYIQSAVSLSEAAPLDARNQVASFGIGTTLHDAPLTIADGQCLDDTDNTLPPIAPIDTDPPSTQTPAPPTTETAPSDGSGSSASQAVSAPASQLALTGAYLGIWALLAAALSVGGILIGFRKRKATHE</sequence>
<keyword evidence="2" id="KW-0812">Transmembrane</keyword>
<comment type="caution">
    <text evidence="3">The sequence shown here is derived from an EMBL/GenBank/DDBJ whole genome shotgun (WGS) entry which is preliminary data.</text>
</comment>
<feature type="transmembrane region" description="Helical" evidence="2">
    <location>
        <begin position="228"/>
        <end position="249"/>
    </location>
</feature>
<keyword evidence="4" id="KW-1185">Reference proteome</keyword>
<evidence type="ECO:0000313" key="3">
    <source>
        <dbReference type="EMBL" id="NIH53282.1"/>
    </source>
</evidence>
<organism evidence="3 4">
    <name type="scientific">Lysinibacter cavernae</name>
    <dbReference type="NCBI Taxonomy" id="1640652"/>
    <lineage>
        <taxon>Bacteria</taxon>
        <taxon>Bacillati</taxon>
        <taxon>Actinomycetota</taxon>
        <taxon>Actinomycetes</taxon>
        <taxon>Micrococcales</taxon>
        <taxon>Microbacteriaceae</taxon>
        <taxon>Lysinibacter</taxon>
    </lineage>
</organism>